<keyword evidence="3" id="KW-0378">Hydrolase</keyword>
<dbReference type="RefSeq" id="WP_192747770.1">
    <property type="nucleotide sequence ID" value="NZ_JADBEJ010000008.1"/>
</dbReference>
<protein>
    <submittedName>
        <fullName evidence="3">Undecaprenyl-diphosphatase</fullName>
        <ecNumber evidence="3">3.6.1.27</ecNumber>
    </submittedName>
</protein>
<keyword evidence="1" id="KW-1133">Transmembrane helix</keyword>
<feature type="transmembrane region" description="Helical" evidence="1">
    <location>
        <begin position="12"/>
        <end position="34"/>
    </location>
</feature>
<dbReference type="SUPFAM" id="SSF48317">
    <property type="entry name" value="Acid phosphatase/Vanadium-dependent haloperoxidase"/>
    <property type="match status" value="1"/>
</dbReference>
<evidence type="ECO:0000256" key="1">
    <source>
        <dbReference type="SAM" id="Phobius"/>
    </source>
</evidence>
<dbReference type="Proteomes" id="UP000656548">
    <property type="component" value="Unassembled WGS sequence"/>
</dbReference>
<dbReference type="InterPro" id="IPR036938">
    <property type="entry name" value="PAP2/HPO_sf"/>
</dbReference>
<evidence type="ECO:0000313" key="3">
    <source>
        <dbReference type="EMBL" id="MBE1581437.1"/>
    </source>
</evidence>
<sequence>MKPALPTALRPAAFVLAVIGGFGALVLGLVYAGTSGPTGLDATLVDALAWSGDPWWTIATVIDFVGEPVGAIVTMAVFLGWCWFSRRPRTAVTGVVAALVTVGLTSGLKPLTGRYIHGEFLAYPSGHTGFAAALTFTAALGVLGGLRRFPASVLLVVVVVVAGLAMGWAQVTMGAHYPTDTLGGLGVALAVVPAAALLTDKGATRSSNTA</sequence>
<accession>A0ABR9LLE6</accession>
<dbReference type="InterPro" id="IPR000326">
    <property type="entry name" value="PAP2/HPO"/>
</dbReference>
<feature type="transmembrane region" description="Helical" evidence="1">
    <location>
        <begin position="54"/>
        <end position="84"/>
    </location>
</feature>
<dbReference type="EC" id="3.6.1.27" evidence="3"/>
<feature type="transmembrane region" description="Helical" evidence="1">
    <location>
        <begin position="181"/>
        <end position="199"/>
    </location>
</feature>
<name>A0ABR9LLE6_9PSEU</name>
<keyword evidence="1" id="KW-0812">Transmembrane</keyword>
<dbReference type="EMBL" id="JADBEJ010000008">
    <property type="protein sequence ID" value="MBE1581437.1"/>
    <property type="molecule type" value="Genomic_DNA"/>
</dbReference>
<evidence type="ECO:0000259" key="2">
    <source>
        <dbReference type="Pfam" id="PF01569"/>
    </source>
</evidence>
<dbReference type="GO" id="GO:0050380">
    <property type="term" value="F:undecaprenyl-diphosphatase activity"/>
    <property type="evidence" value="ECO:0007669"/>
    <property type="project" value="UniProtKB-EC"/>
</dbReference>
<keyword evidence="4" id="KW-1185">Reference proteome</keyword>
<evidence type="ECO:0000313" key="4">
    <source>
        <dbReference type="Proteomes" id="UP000656548"/>
    </source>
</evidence>
<feature type="domain" description="Phosphatidic acid phosphatase type 2/haloperoxidase" evidence="2">
    <location>
        <begin position="120"/>
        <end position="196"/>
    </location>
</feature>
<feature type="transmembrane region" description="Helical" evidence="1">
    <location>
        <begin position="128"/>
        <end position="146"/>
    </location>
</feature>
<dbReference type="Pfam" id="PF01569">
    <property type="entry name" value="PAP2"/>
    <property type="match status" value="1"/>
</dbReference>
<organism evidence="3 4">
    <name type="scientific">Amycolatopsis roodepoortensis</name>
    <dbReference type="NCBI Taxonomy" id="700274"/>
    <lineage>
        <taxon>Bacteria</taxon>
        <taxon>Bacillati</taxon>
        <taxon>Actinomycetota</taxon>
        <taxon>Actinomycetes</taxon>
        <taxon>Pseudonocardiales</taxon>
        <taxon>Pseudonocardiaceae</taxon>
        <taxon>Amycolatopsis</taxon>
    </lineage>
</organism>
<feature type="transmembrane region" description="Helical" evidence="1">
    <location>
        <begin position="153"/>
        <end position="169"/>
    </location>
</feature>
<feature type="transmembrane region" description="Helical" evidence="1">
    <location>
        <begin position="91"/>
        <end position="108"/>
    </location>
</feature>
<keyword evidence="1" id="KW-0472">Membrane</keyword>
<gene>
    <name evidence="3" type="ORF">H4W30_008518</name>
</gene>
<reference evidence="3 4" key="1">
    <citation type="submission" date="2020-10" db="EMBL/GenBank/DDBJ databases">
        <title>Sequencing the genomes of 1000 actinobacteria strains.</title>
        <authorList>
            <person name="Klenk H.-P."/>
        </authorList>
    </citation>
    <scope>NUCLEOTIDE SEQUENCE [LARGE SCALE GENOMIC DNA]</scope>
    <source>
        <strain evidence="3 4">DSM 46661</strain>
    </source>
</reference>
<comment type="caution">
    <text evidence="3">The sequence shown here is derived from an EMBL/GenBank/DDBJ whole genome shotgun (WGS) entry which is preliminary data.</text>
</comment>
<proteinExistence type="predicted"/>
<dbReference type="Gene3D" id="1.20.144.10">
    <property type="entry name" value="Phosphatidic acid phosphatase type 2/haloperoxidase"/>
    <property type="match status" value="1"/>
</dbReference>